<keyword evidence="2" id="KW-1185">Reference proteome</keyword>
<reference evidence="1 2" key="1">
    <citation type="submission" date="2015-09" db="EMBL/GenBank/DDBJ databases">
        <title>Trachymyrmex zeteki WGS genome.</title>
        <authorList>
            <person name="Nygaard S."/>
            <person name="Hu H."/>
            <person name="Boomsma J."/>
            <person name="Zhang G."/>
        </authorList>
    </citation>
    <scope>NUCLEOTIDE SEQUENCE [LARGE SCALE GENOMIC DNA]</scope>
    <source>
        <strain evidence="1">Tzet28-1</strain>
        <tissue evidence="1">Whole body</tissue>
    </source>
</reference>
<dbReference type="STRING" id="64791.A0A151WZZ9"/>
<dbReference type="Proteomes" id="UP000075809">
    <property type="component" value="Unassembled WGS sequence"/>
</dbReference>
<dbReference type="EMBL" id="KQ982632">
    <property type="protein sequence ID" value="KYQ53359.1"/>
    <property type="molecule type" value="Genomic_DNA"/>
</dbReference>
<evidence type="ECO:0000313" key="1">
    <source>
        <dbReference type="EMBL" id="KYQ53359.1"/>
    </source>
</evidence>
<name>A0A151WZZ9_9HYME</name>
<evidence type="ECO:0000313" key="2">
    <source>
        <dbReference type="Proteomes" id="UP000075809"/>
    </source>
</evidence>
<protein>
    <submittedName>
        <fullName evidence="1">Uncharacterized protein</fullName>
    </submittedName>
</protein>
<dbReference type="AlphaFoldDB" id="A0A151WZZ9"/>
<sequence>MCNHTFSSIIIPKRINLGFDNYEQCYYHYISIVKTSEFNYYNDNILSDIQSGNVIKSNNFFNSNKNVLQIILYQDAFEVCNPLGDNLGSHQIGGITENFHSSEYFCRFCDITQNQLQLKYMCTNINRNPNNYNLLNHFHVCNPGLPPCMAHDLFEDIVPYDVMYCIKYFVKESWFTLDFLNFRLKKIKILNENAYNNVPLIKASDCKLTGTASQIKRLLLIFPLAVYDSIKNTEDNIYLVISTASLRQSQCSKDTYRSLVKADNAEEYIPENFNINISSIITNHFYENRNENCKYVASQITFRDSHYINVYFVGTTTEVIYNSDFEIYEPFEIKGQECNTDKILLYPSSLLIQHPVLETRLNSIPFIFLNMHPLNLLFEIINVKLGIAGSILIMEKDGTIIDENDVLQFCCAETFMEIWTNFRLPRDAIETAVLKELEIGKRNKYIIHTVVNHMDEDGNRFGDGIHMYLKLRDRNSYLNGPHMKRSLIQTLNIPLKKQKKKIWPILLQKEYMFWHYQKLIGHLINILKEQMLKKQTKILNYGRFKKYDIINSTDIIEIKLIKIMKHFKEYFNVLFKRYPVSLNIYNIISFINTIFYFKYN</sequence>
<gene>
    <name evidence="1" type="ORF">ALC60_07491</name>
</gene>
<proteinExistence type="predicted"/>
<organism evidence="1 2">
    <name type="scientific">Mycetomoellerius zeteki</name>
    <dbReference type="NCBI Taxonomy" id="64791"/>
    <lineage>
        <taxon>Eukaryota</taxon>
        <taxon>Metazoa</taxon>
        <taxon>Ecdysozoa</taxon>
        <taxon>Arthropoda</taxon>
        <taxon>Hexapoda</taxon>
        <taxon>Insecta</taxon>
        <taxon>Pterygota</taxon>
        <taxon>Neoptera</taxon>
        <taxon>Endopterygota</taxon>
        <taxon>Hymenoptera</taxon>
        <taxon>Apocrita</taxon>
        <taxon>Aculeata</taxon>
        <taxon>Formicoidea</taxon>
        <taxon>Formicidae</taxon>
        <taxon>Myrmicinae</taxon>
        <taxon>Mycetomoellerius</taxon>
    </lineage>
</organism>
<accession>A0A151WZZ9</accession>